<evidence type="ECO:0008006" key="3">
    <source>
        <dbReference type="Google" id="ProtNLM"/>
    </source>
</evidence>
<proteinExistence type="predicted"/>
<organism evidence="2">
    <name type="scientific">Prevotella sp. GTC17254</name>
    <dbReference type="NCBI Taxonomy" id="3236794"/>
    <lineage>
        <taxon>Bacteria</taxon>
        <taxon>Pseudomonadati</taxon>
        <taxon>Bacteroidota</taxon>
        <taxon>Bacteroidia</taxon>
        <taxon>Bacteroidales</taxon>
        <taxon>Prevotellaceae</taxon>
        <taxon>Prevotella</taxon>
    </lineage>
</organism>
<gene>
    <name evidence="2" type="ORF">GTC17254_16640</name>
</gene>
<dbReference type="AlphaFoldDB" id="A0AB33J3C2"/>
<reference evidence="2" key="1">
    <citation type="submission" date="2024-07" db="EMBL/GenBank/DDBJ databases">
        <title>Complete genome sequence of Prevotella sp. YM-2024 GTC17254.</title>
        <authorList>
            <person name="Hayashi M."/>
            <person name="Muto Y."/>
            <person name="Tanaka K."/>
            <person name="Niwa H."/>
        </authorList>
    </citation>
    <scope>NUCLEOTIDE SEQUENCE</scope>
    <source>
        <strain evidence="2">GTC17254</strain>
    </source>
</reference>
<evidence type="ECO:0000313" key="2">
    <source>
        <dbReference type="EMBL" id="BFO74067.1"/>
    </source>
</evidence>
<feature type="compositionally biased region" description="Polar residues" evidence="1">
    <location>
        <begin position="509"/>
        <end position="537"/>
    </location>
</feature>
<dbReference type="EMBL" id="AP035786">
    <property type="protein sequence ID" value="BFO74067.1"/>
    <property type="molecule type" value="Genomic_DNA"/>
</dbReference>
<sequence>MERKNQHFTELEYCFGQYFSKYCAPVIAKDYKYYNRKQAEEYNKAYNDLSPLIGAGSVVPGVMRVQMANTAATAHGKWSKMNLDDFINGVVNKIATNKNFQKDWGSLIDRYRESLVAKLGTKGYIKVAEKLGKTEGQKFIDPAIYYGQIRFVELVKEHLAKTNMPKSSLEYILQEGMNSSIMTTLVNKAIRGRSLSPSEEEVHNIGNKLYKPSNTEKGTAFVLGAVLDAPVLDGIGSVAAIPLKATAKKASGYAIKNGAAKIGTWLGEKATYKEATKAAYVKGLIFSATVGAGLNCWASSKINLDEAKKQYSNVVFGNEDTLGKYQKGALGYRKNGTEYISNVNDGLSKKIKVSPMRPHVSNVETRKETLQLMTAANGNSSKLLQTISVAMRRQAIPYNSNSPLPEWMSHKTAKQCRFFASSFFSIAKQMSVQGLRVWNLNGKNMTLAQVAQRAIDYARTAVQIDKSNAEKQAARAASYSRNVSEPRQKVVEQAKGHNVTELSDGTVRFPSQASVSNTVEPEQKPTQSLQNISMTTDSPYSNMPPMTGWGKYLDNAGMNGFGDVAKNLGYIFAMLPDMLIGMFTGKTSSFTIGNNILPLAAIAAGMFSRNPLLKLMLMGFGGVNILNNAGHEALGMSEPKSVAPRNYKQYADEPLNPRLSNVFMRGRSLIADIDNRPVIINISDNAVDAFEKNALPLNTLANAVLRKYDESKTAVSNSYDRNMAALESLEKQRVYGLK</sequence>
<name>A0AB33J3C2_9BACT</name>
<protein>
    <recommendedName>
        <fullName evidence="3">Large polyvalent protein associated domain-containing protein</fullName>
    </recommendedName>
</protein>
<accession>A0AB33J3C2</accession>
<feature type="compositionally biased region" description="Basic and acidic residues" evidence="1">
    <location>
        <begin position="484"/>
        <end position="495"/>
    </location>
</feature>
<feature type="region of interest" description="Disordered" evidence="1">
    <location>
        <begin position="473"/>
        <end position="537"/>
    </location>
</feature>
<evidence type="ECO:0000256" key="1">
    <source>
        <dbReference type="SAM" id="MobiDB-lite"/>
    </source>
</evidence>